<evidence type="ECO:0000313" key="15">
    <source>
        <dbReference type="Proteomes" id="UP000255234"/>
    </source>
</evidence>
<dbReference type="InterPro" id="IPR005467">
    <property type="entry name" value="His_kinase_dom"/>
</dbReference>
<evidence type="ECO:0000256" key="9">
    <source>
        <dbReference type="ARBA" id="ARBA00022989"/>
    </source>
</evidence>
<dbReference type="SUPFAM" id="SSF55874">
    <property type="entry name" value="ATPase domain of HSP90 chaperone/DNA topoisomerase II/histidine kinase"/>
    <property type="match status" value="1"/>
</dbReference>
<accession>A0A378NQL5</accession>
<feature type="domain" description="Histidine kinase" evidence="13">
    <location>
        <begin position="346"/>
        <end position="564"/>
    </location>
</feature>
<keyword evidence="7 12" id="KW-0812">Transmembrane</keyword>
<dbReference type="Proteomes" id="UP000255234">
    <property type="component" value="Unassembled WGS sequence"/>
</dbReference>
<dbReference type="PANTHER" id="PTHR45453:SF2">
    <property type="entry name" value="HISTIDINE KINASE"/>
    <property type="match status" value="1"/>
</dbReference>
<dbReference type="AlphaFoldDB" id="A0A378NQL5"/>
<keyword evidence="8" id="KW-0418">Kinase</keyword>
<dbReference type="SMART" id="SM00388">
    <property type="entry name" value="HisKA"/>
    <property type="match status" value="1"/>
</dbReference>
<keyword evidence="4" id="KW-1003">Cell membrane</keyword>
<dbReference type="STRING" id="1122216.GCA_000423385_01526"/>
<dbReference type="GO" id="GO:0004721">
    <property type="term" value="F:phosphoprotein phosphatase activity"/>
    <property type="evidence" value="ECO:0007669"/>
    <property type="project" value="TreeGrafter"/>
</dbReference>
<evidence type="ECO:0000256" key="8">
    <source>
        <dbReference type="ARBA" id="ARBA00022777"/>
    </source>
</evidence>
<dbReference type="InterPro" id="IPR004358">
    <property type="entry name" value="Sig_transdc_His_kin-like_C"/>
</dbReference>
<dbReference type="Gene3D" id="3.30.565.10">
    <property type="entry name" value="Histidine kinase-like ATPase, C-terminal domain"/>
    <property type="match status" value="1"/>
</dbReference>
<evidence type="ECO:0000313" key="14">
    <source>
        <dbReference type="EMBL" id="STY70105.1"/>
    </source>
</evidence>
<evidence type="ECO:0000256" key="12">
    <source>
        <dbReference type="SAM" id="Phobius"/>
    </source>
</evidence>
<dbReference type="InterPro" id="IPR000014">
    <property type="entry name" value="PAS"/>
</dbReference>
<evidence type="ECO:0000256" key="10">
    <source>
        <dbReference type="ARBA" id="ARBA00023012"/>
    </source>
</evidence>
<keyword evidence="9 12" id="KW-1133">Transmembrane helix</keyword>
<evidence type="ECO:0000256" key="4">
    <source>
        <dbReference type="ARBA" id="ARBA00022475"/>
    </source>
</evidence>
<evidence type="ECO:0000256" key="7">
    <source>
        <dbReference type="ARBA" id="ARBA00022692"/>
    </source>
</evidence>
<dbReference type="SMART" id="SM00091">
    <property type="entry name" value="PAS"/>
    <property type="match status" value="1"/>
</dbReference>
<proteinExistence type="predicted"/>
<dbReference type="InterPro" id="IPR003594">
    <property type="entry name" value="HATPase_dom"/>
</dbReference>
<dbReference type="EMBL" id="UGPP01000001">
    <property type="protein sequence ID" value="STY70105.1"/>
    <property type="molecule type" value="Genomic_DNA"/>
</dbReference>
<evidence type="ECO:0000256" key="3">
    <source>
        <dbReference type="ARBA" id="ARBA00012438"/>
    </source>
</evidence>
<dbReference type="FunFam" id="1.10.287.130:FF:000001">
    <property type="entry name" value="Two-component sensor histidine kinase"/>
    <property type="match status" value="1"/>
</dbReference>
<sequence length="565" mass="64922">MINMSMKQKIFNYMCFLVSMAVICTFILTLTLCYPLFFEHTKQEVKDEATYLTYVFNHHLTDPKELLKDAQTQTRITWIDPEGNVIFDNSAELDKLENHLLRQEVQIAQKVGTGESYRISTTLGTNTYYYAVRLDDNSVLRLSRNNVSAYDMVQEALPILLAMMLLIYLTSLLAARRMARNIIAPINSINLEHPIMNDLYEELNPMLIRLENQNEQIHQQMKTLKNQQREFTMIINNIEEGLILINHSYKILAINHSVLNILNAEKIDYIDKNLFTLINNETLYQAAQNVMSGERQEFYLPLDKKTYQIIASPVTKHNTVKGALILFVDITEKRMAEKMRQEFSANVSHELKTPLTSISGFAELLQNNMVRPNDIPLFAGKIYKEAQRLISLIQDIIKLSQLDEKNSTFMKEPLNLSAICKQIILRLNDKALTKQVKVIFKENPNSEIIGVRQLIEELIYNLIENAIKYNKANGSVFISLLNEDKNHLILEVKDTGIGIASDDLPHVFERFYRADKSRSQINVEGTGLGLAIVKHIAEFHHANLTIQSKPNEGTCIRIHFSLKSD</sequence>
<organism evidence="14 15">
    <name type="scientific">Megamonas hypermegale</name>
    <dbReference type="NCBI Taxonomy" id="158847"/>
    <lineage>
        <taxon>Bacteria</taxon>
        <taxon>Bacillati</taxon>
        <taxon>Bacillota</taxon>
        <taxon>Negativicutes</taxon>
        <taxon>Selenomonadales</taxon>
        <taxon>Selenomonadaceae</taxon>
        <taxon>Megamonas</taxon>
    </lineage>
</organism>
<dbReference type="GO" id="GO:0005886">
    <property type="term" value="C:plasma membrane"/>
    <property type="evidence" value="ECO:0007669"/>
    <property type="project" value="UniProtKB-SubCell"/>
</dbReference>
<dbReference type="Gene3D" id="3.30.450.20">
    <property type="entry name" value="PAS domain"/>
    <property type="match status" value="1"/>
</dbReference>
<evidence type="ECO:0000256" key="6">
    <source>
        <dbReference type="ARBA" id="ARBA00022679"/>
    </source>
</evidence>
<dbReference type="GO" id="GO:0000155">
    <property type="term" value="F:phosphorelay sensor kinase activity"/>
    <property type="evidence" value="ECO:0007669"/>
    <property type="project" value="InterPro"/>
</dbReference>
<dbReference type="InterPro" id="IPR035965">
    <property type="entry name" value="PAS-like_dom_sf"/>
</dbReference>
<dbReference type="CDD" id="cd00075">
    <property type="entry name" value="HATPase"/>
    <property type="match status" value="1"/>
</dbReference>
<dbReference type="SMART" id="SM00387">
    <property type="entry name" value="HATPase_c"/>
    <property type="match status" value="1"/>
</dbReference>
<gene>
    <name evidence="14" type="primary">phoR_1</name>
    <name evidence="14" type="ORF">NCTC10571_00210</name>
</gene>
<evidence type="ECO:0000256" key="2">
    <source>
        <dbReference type="ARBA" id="ARBA00004651"/>
    </source>
</evidence>
<protein>
    <recommendedName>
        <fullName evidence="3">histidine kinase</fullName>
        <ecNumber evidence="3">2.7.13.3</ecNumber>
    </recommendedName>
</protein>
<dbReference type="PRINTS" id="PR00344">
    <property type="entry name" value="BCTRLSENSOR"/>
</dbReference>
<dbReference type="PROSITE" id="PS50109">
    <property type="entry name" value="HIS_KIN"/>
    <property type="match status" value="1"/>
</dbReference>
<dbReference type="InterPro" id="IPR036890">
    <property type="entry name" value="HATPase_C_sf"/>
</dbReference>
<dbReference type="Pfam" id="PF13426">
    <property type="entry name" value="PAS_9"/>
    <property type="match status" value="1"/>
</dbReference>
<evidence type="ECO:0000256" key="1">
    <source>
        <dbReference type="ARBA" id="ARBA00000085"/>
    </source>
</evidence>
<dbReference type="SUPFAM" id="SSF55785">
    <property type="entry name" value="PYP-like sensor domain (PAS domain)"/>
    <property type="match status" value="1"/>
</dbReference>
<evidence type="ECO:0000256" key="5">
    <source>
        <dbReference type="ARBA" id="ARBA00022553"/>
    </source>
</evidence>
<name>A0A378NQL5_9FIRM</name>
<dbReference type="SUPFAM" id="SSF47384">
    <property type="entry name" value="Homodimeric domain of signal transducing histidine kinase"/>
    <property type="match status" value="1"/>
</dbReference>
<dbReference type="InterPro" id="IPR036097">
    <property type="entry name" value="HisK_dim/P_sf"/>
</dbReference>
<dbReference type="InterPro" id="IPR003661">
    <property type="entry name" value="HisK_dim/P_dom"/>
</dbReference>
<dbReference type="FunFam" id="3.30.565.10:FF:000006">
    <property type="entry name" value="Sensor histidine kinase WalK"/>
    <property type="match status" value="1"/>
</dbReference>
<evidence type="ECO:0000256" key="11">
    <source>
        <dbReference type="ARBA" id="ARBA00023136"/>
    </source>
</evidence>
<dbReference type="GO" id="GO:0016036">
    <property type="term" value="P:cellular response to phosphate starvation"/>
    <property type="evidence" value="ECO:0007669"/>
    <property type="project" value="TreeGrafter"/>
</dbReference>
<dbReference type="EC" id="2.7.13.3" evidence="3"/>
<dbReference type="Pfam" id="PF02518">
    <property type="entry name" value="HATPase_c"/>
    <property type="match status" value="1"/>
</dbReference>
<dbReference type="CDD" id="cd00082">
    <property type="entry name" value="HisKA"/>
    <property type="match status" value="1"/>
</dbReference>
<evidence type="ECO:0000259" key="13">
    <source>
        <dbReference type="PROSITE" id="PS50109"/>
    </source>
</evidence>
<keyword evidence="10" id="KW-0902">Two-component regulatory system</keyword>
<feature type="transmembrane region" description="Helical" evidence="12">
    <location>
        <begin position="156"/>
        <end position="175"/>
    </location>
</feature>
<comment type="catalytic activity">
    <reaction evidence="1">
        <text>ATP + protein L-histidine = ADP + protein N-phospho-L-histidine.</text>
        <dbReference type="EC" id="2.7.13.3"/>
    </reaction>
</comment>
<reference evidence="14 15" key="1">
    <citation type="submission" date="2018-06" db="EMBL/GenBank/DDBJ databases">
        <authorList>
            <consortium name="Pathogen Informatics"/>
            <person name="Doyle S."/>
        </authorList>
    </citation>
    <scope>NUCLEOTIDE SEQUENCE [LARGE SCALE GENOMIC DNA]</scope>
    <source>
        <strain evidence="14 15">NCTC10571</strain>
    </source>
</reference>
<dbReference type="Pfam" id="PF00512">
    <property type="entry name" value="HisKA"/>
    <property type="match status" value="1"/>
</dbReference>
<keyword evidence="6 14" id="KW-0808">Transferase</keyword>
<dbReference type="InterPro" id="IPR050351">
    <property type="entry name" value="BphY/WalK/GraS-like"/>
</dbReference>
<keyword evidence="5" id="KW-0597">Phosphoprotein</keyword>
<comment type="subcellular location">
    <subcellularLocation>
        <location evidence="2">Cell membrane</location>
        <topology evidence="2">Multi-pass membrane protein</topology>
    </subcellularLocation>
</comment>
<dbReference type="Gene3D" id="1.10.287.130">
    <property type="match status" value="1"/>
</dbReference>
<keyword evidence="11 12" id="KW-0472">Membrane</keyword>
<dbReference type="PANTHER" id="PTHR45453">
    <property type="entry name" value="PHOSPHATE REGULON SENSOR PROTEIN PHOR"/>
    <property type="match status" value="1"/>
</dbReference>